<dbReference type="EMBL" id="BK015646">
    <property type="protein sequence ID" value="DAE17790.1"/>
    <property type="molecule type" value="Genomic_DNA"/>
</dbReference>
<protein>
    <submittedName>
        <fullName evidence="1">Uncharacterized protein</fullName>
    </submittedName>
</protein>
<accession>A0A8S5QES9</accession>
<organism evidence="1">
    <name type="scientific">Siphoviridae sp. ctoOf8</name>
    <dbReference type="NCBI Taxonomy" id="2825668"/>
    <lineage>
        <taxon>Viruses</taxon>
        <taxon>Duplodnaviria</taxon>
        <taxon>Heunggongvirae</taxon>
        <taxon>Uroviricota</taxon>
        <taxon>Caudoviricetes</taxon>
    </lineage>
</organism>
<sequence>MCAATKTNYVEILNFRHFFKHIVFTSEGDKIRNKEIKNYINVSVVVDIECGNTNN</sequence>
<reference evidence="1" key="1">
    <citation type="journal article" date="2021" name="Proc. Natl. Acad. Sci. U.S.A.">
        <title>A Catalog of Tens of Thousands of Viruses from Human Metagenomes Reveals Hidden Associations with Chronic Diseases.</title>
        <authorList>
            <person name="Tisza M.J."/>
            <person name="Buck C.B."/>
        </authorList>
    </citation>
    <scope>NUCLEOTIDE SEQUENCE</scope>
    <source>
        <strain evidence="1">CtoOf8</strain>
    </source>
</reference>
<name>A0A8S5QES9_9CAUD</name>
<evidence type="ECO:0000313" key="1">
    <source>
        <dbReference type="EMBL" id="DAE17790.1"/>
    </source>
</evidence>
<proteinExistence type="predicted"/>